<organism evidence="3 4">
    <name type="scientific">Ahrensia kielensis</name>
    <dbReference type="NCBI Taxonomy" id="76980"/>
    <lineage>
        <taxon>Bacteria</taxon>
        <taxon>Pseudomonadati</taxon>
        <taxon>Pseudomonadota</taxon>
        <taxon>Alphaproteobacteria</taxon>
        <taxon>Hyphomicrobiales</taxon>
        <taxon>Ahrensiaceae</taxon>
        <taxon>Ahrensia</taxon>
    </lineage>
</organism>
<accession>A0ABU9T6L5</accession>
<reference evidence="3 4" key="1">
    <citation type="submission" date="2024-03" db="EMBL/GenBank/DDBJ databases">
        <title>Community enrichment and isolation of bacterial strains for fucoidan degradation.</title>
        <authorList>
            <person name="Sichert A."/>
        </authorList>
    </citation>
    <scope>NUCLEOTIDE SEQUENCE [LARGE SCALE GENOMIC DNA]</scope>
    <source>
        <strain evidence="3 4">AS62</strain>
    </source>
</reference>
<keyword evidence="1" id="KW-0732">Signal</keyword>
<dbReference type="Proteomes" id="UP001477870">
    <property type="component" value="Unassembled WGS sequence"/>
</dbReference>
<evidence type="ECO:0000313" key="3">
    <source>
        <dbReference type="EMBL" id="MEM5501775.1"/>
    </source>
</evidence>
<protein>
    <submittedName>
        <fullName evidence="3">Esterase-like activity of phytase family protein</fullName>
    </submittedName>
</protein>
<evidence type="ECO:0000313" key="4">
    <source>
        <dbReference type="Proteomes" id="UP001477870"/>
    </source>
</evidence>
<dbReference type="InterPro" id="IPR052956">
    <property type="entry name" value="Mesenchyme-surface_protein"/>
</dbReference>
<keyword evidence="4" id="KW-1185">Reference proteome</keyword>
<evidence type="ECO:0000256" key="1">
    <source>
        <dbReference type="SAM" id="SignalP"/>
    </source>
</evidence>
<name>A0ABU9T6L5_9HYPH</name>
<proteinExistence type="predicted"/>
<dbReference type="InterPro" id="IPR027372">
    <property type="entry name" value="Phytase-like_dom"/>
</dbReference>
<evidence type="ECO:0000259" key="2">
    <source>
        <dbReference type="Pfam" id="PF13449"/>
    </source>
</evidence>
<sequence>MPKLGKLLSSVAIIAVASAAATTVNAEETSAKVFNRIASFPVNTNIPENMEQTSESSAEIIDVSEDGMMLVYSDSPLGGIGMVDIADPKAPKPAGFIATHGEPTSVAVQGGNALVAVNTSESFTQPSGKLLSISLADQSIAQSCDLGGQPDSVAISPDGSLIAVAIENERDEDLNDGVIPQMPAGFVLTYKLNNGAVDCDSKVMADMTGLADIAPTDPEPEFVTINDANEVAVTLQENNHVVVFNGSTGDIISHFSAGTVDLENVDTNEEGALTFDGTLKDVPREPDAMKWLDSNRLVMANEGDYKGGSRGFTIMSKTGEILFDSGLSLEYEIAMAGHYPEKRSGNKGAEPEGLEVGTFDGQQYIFILSERGSIVGAYKDMGEGKDPELAQLLPTALAPEGAVAIKGRNLLAIANEADLIEDGGVRSHVTLYEYAKGEASYPMIVSGMDDAGRPIGWGALSGLTADLEKPGILYAVNDSFYAMQPTIFTIDANQKPAKITKATRVTRGGANAQLLDLEGITTDGEGGFWLASEGRTDRMIPHGLYHVNADGEIKEQVAFPAELLAVEKRFGSEGVTKIGDTLWVAIQREWQDDKAGFVKLVAYNTADKTWGAVSYPLDEKGAGWVGLSEITAFGDHVYIVERDNQIGEAAKLKKLYSVSIDQLKPAKLGEELPVMEKTLVRDFLPGLKSTGGYVVDKIEGFAIDKNGNAFAVTDNDGIDDSNGETLFLNLGPLEVSTN</sequence>
<comment type="caution">
    <text evidence="3">The sequence shown here is derived from an EMBL/GenBank/DDBJ whole genome shotgun (WGS) entry which is preliminary data.</text>
</comment>
<dbReference type="PANTHER" id="PTHR46928:SF1">
    <property type="entry name" value="MESENCHYME-SPECIFIC CELL SURFACE GLYCOPROTEIN"/>
    <property type="match status" value="1"/>
</dbReference>
<dbReference type="RefSeq" id="WP_342848206.1">
    <property type="nucleotide sequence ID" value="NZ_JBBMQO010000004.1"/>
</dbReference>
<dbReference type="PANTHER" id="PTHR46928">
    <property type="entry name" value="MESENCHYME-SPECIFIC CELL SURFACE GLYCOPROTEIN"/>
    <property type="match status" value="1"/>
</dbReference>
<dbReference type="Gene3D" id="2.130.10.10">
    <property type="entry name" value="YVTN repeat-like/Quinoprotein amine dehydrogenase"/>
    <property type="match status" value="1"/>
</dbReference>
<dbReference type="SUPFAM" id="SSF50969">
    <property type="entry name" value="YVTN repeat-like/Quinoprotein amine dehydrogenase"/>
    <property type="match status" value="1"/>
</dbReference>
<feature type="chain" id="PRO_5046238398" evidence="1">
    <location>
        <begin position="27"/>
        <end position="738"/>
    </location>
</feature>
<feature type="signal peptide" evidence="1">
    <location>
        <begin position="1"/>
        <end position="26"/>
    </location>
</feature>
<dbReference type="Pfam" id="PF13449">
    <property type="entry name" value="Phytase-like"/>
    <property type="match status" value="1"/>
</dbReference>
<dbReference type="InterPro" id="IPR011044">
    <property type="entry name" value="Quino_amine_DH_bsu"/>
</dbReference>
<gene>
    <name evidence="3" type="ORF">WNY59_09245</name>
</gene>
<dbReference type="InterPro" id="IPR015943">
    <property type="entry name" value="WD40/YVTN_repeat-like_dom_sf"/>
</dbReference>
<dbReference type="EMBL" id="JBBMQO010000004">
    <property type="protein sequence ID" value="MEM5501775.1"/>
    <property type="molecule type" value="Genomic_DNA"/>
</dbReference>
<feature type="domain" description="Phytase-like" evidence="2">
    <location>
        <begin position="456"/>
        <end position="716"/>
    </location>
</feature>